<dbReference type="EMBL" id="JAWRVG010000011">
    <property type="protein sequence ID" value="KAK4077364.1"/>
    <property type="molecule type" value="Genomic_DNA"/>
</dbReference>
<comment type="cofactor">
    <cofactor evidence="7">
        <name>Mg(2+)</name>
        <dbReference type="ChEBI" id="CHEBI:18420"/>
    </cofactor>
    <cofactor evidence="7">
        <name>Mn(2+)</name>
        <dbReference type="ChEBI" id="CHEBI:29035"/>
    </cofactor>
    <text evidence="7">Probably binds two magnesium or manganese ions per subunit.</text>
</comment>
<dbReference type="InterPro" id="IPR036691">
    <property type="entry name" value="Endo/exonu/phosph_ase_sf"/>
</dbReference>
<feature type="compositionally biased region" description="Low complexity" evidence="9">
    <location>
        <begin position="575"/>
        <end position="585"/>
    </location>
</feature>
<gene>
    <name evidence="11" type="ORF">Triagg1_3696</name>
</gene>
<feature type="domain" description="Endonuclease/exonuclease/phosphatase" evidence="10">
    <location>
        <begin position="86"/>
        <end position="366"/>
    </location>
</feature>
<evidence type="ECO:0000256" key="5">
    <source>
        <dbReference type="ARBA" id="ARBA00022842"/>
    </source>
</evidence>
<proteinExistence type="inferred from homology"/>
<feature type="site" description="Transition state stabilizer" evidence="8">
    <location>
        <position position="250"/>
    </location>
</feature>
<dbReference type="GO" id="GO:0003906">
    <property type="term" value="F:DNA-(apurinic or apyrimidinic site) endonuclease activity"/>
    <property type="evidence" value="ECO:0007669"/>
    <property type="project" value="TreeGrafter"/>
</dbReference>
<accession>A0AAE1J905</accession>
<feature type="active site" description="Proton acceptor" evidence="6">
    <location>
        <position position="366"/>
    </location>
</feature>
<dbReference type="GO" id="GO:0008311">
    <property type="term" value="F:double-stranded DNA 3'-5' DNA exonuclease activity"/>
    <property type="evidence" value="ECO:0007669"/>
    <property type="project" value="TreeGrafter"/>
</dbReference>
<dbReference type="GO" id="GO:0003677">
    <property type="term" value="F:DNA binding"/>
    <property type="evidence" value="ECO:0007669"/>
    <property type="project" value="InterPro"/>
</dbReference>
<dbReference type="GO" id="GO:0046872">
    <property type="term" value="F:metal ion binding"/>
    <property type="evidence" value="ECO:0007669"/>
    <property type="project" value="UniProtKB-KW"/>
</dbReference>
<dbReference type="PROSITE" id="PS00728">
    <property type="entry name" value="AP_NUCLEASE_F1_3"/>
    <property type="match status" value="1"/>
</dbReference>
<dbReference type="GeneID" id="87917921"/>
<feature type="binding site" evidence="7">
    <location>
        <position position="97"/>
    </location>
    <ligand>
        <name>Mg(2+)</name>
        <dbReference type="ChEBI" id="CHEBI:18420"/>
        <label>1</label>
    </ligand>
</feature>
<reference evidence="11" key="1">
    <citation type="submission" date="2023-11" db="EMBL/GenBank/DDBJ databases">
        <title>The genome sequences of three competitors of mushroom-forming fungi.</title>
        <authorList>
            <person name="Beijen E."/>
            <person name="Ohm R.A."/>
        </authorList>
    </citation>
    <scope>NUCLEOTIDE SEQUENCE</scope>
    <source>
        <strain evidence="11">CBS 100526</strain>
    </source>
</reference>
<feature type="compositionally biased region" description="Polar residues" evidence="9">
    <location>
        <begin position="589"/>
        <end position="607"/>
    </location>
</feature>
<feature type="region of interest" description="Disordered" evidence="9">
    <location>
        <begin position="473"/>
        <end position="650"/>
    </location>
</feature>
<dbReference type="InterPro" id="IPR005135">
    <property type="entry name" value="Endo/exonuclease/phosphatase"/>
</dbReference>
<comment type="cofactor">
    <cofactor evidence="1">
        <name>Mn(2+)</name>
        <dbReference type="ChEBI" id="CHEBI:29035"/>
    </cofactor>
</comment>
<dbReference type="CDD" id="cd09088">
    <property type="entry name" value="Ape2-like_AP-endo"/>
    <property type="match status" value="1"/>
</dbReference>
<dbReference type="Pfam" id="PF03372">
    <property type="entry name" value="Exo_endo_phos"/>
    <property type="match status" value="1"/>
</dbReference>
<dbReference type="Proteomes" id="UP001273209">
    <property type="component" value="Unassembled WGS sequence"/>
</dbReference>
<feature type="binding site" evidence="7">
    <location>
        <position position="248"/>
    </location>
    <ligand>
        <name>Mg(2+)</name>
        <dbReference type="ChEBI" id="CHEBI:18420"/>
        <label>1</label>
    </ligand>
</feature>
<feature type="active site" description="Proton donor/acceptor" evidence="6">
    <location>
        <position position="248"/>
    </location>
</feature>
<dbReference type="PANTHER" id="PTHR22748">
    <property type="entry name" value="AP ENDONUCLEASE"/>
    <property type="match status" value="1"/>
</dbReference>
<feature type="binding site" evidence="7">
    <location>
        <position position="250"/>
    </location>
    <ligand>
        <name>Mg(2+)</name>
        <dbReference type="ChEBI" id="CHEBI:18420"/>
        <label>1</label>
    </ligand>
</feature>
<dbReference type="GO" id="GO:0008081">
    <property type="term" value="F:phosphoric diester hydrolase activity"/>
    <property type="evidence" value="ECO:0007669"/>
    <property type="project" value="TreeGrafter"/>
</dbReference>
<dbReference type="PROSITE" id="PS51435">
    <property type="entry name" value="AP_NUCLEASE_F1_4"/>
    <property type="match status" value="1"/>
</dbReference>
<feature type="site" description="Interaction with DNA substrate" evidence="8">
    <location>
        <position position="366"/>
    </location>
</feature>
<dbReference type="PROSITE" id="PS00726">
    <property type="entry name" value="AP_NUCLEASE_F1_1"/>
    <property type="match status" value="1"/>
</dbReference>
<dbReference type="InterPro" id="IPR004808">
    <property type="entry name" value="AP_endonuc_1"/>
</dbReference>
<evidence type="ECO:0000256" key="4">
    <source>
        <dbReference type="ARBA" id="ARBA00022801"/>
    </source>
</evidence>
<keyword evidence="5 7" id="KW-0460">Magnesium</keyword>
<feature type="compositionally biased region" description="Polar residues" evidence="9">
    <location>
        <begin position="553"/>
        <end position="566"/>
    </location>
</feature>
<comment type="caution">
    <text evidence="11">The sequence shown here is derived from an EMBL/GenBank/DDBJ whole genome shotgun (WGS) entry which is preliminary data.</text>
</comment>
<keyword evidence="12" id="KW-1185">Reference proteome</keyword>
<evidence type="ECO:0000256" key="8">
    <source>
        <dbReference type="PIRSR" id="PIRSR604808-3"/>
    </source>
</evidence>
<evidence type="ECO:0000256" key="9">
    <source>
        <dbReference type="SAM" id="MobiDB-lite"/>
    </source>
</evidence>
<feature type="binding site" evidence="7">
    <location>
        <position position="365"/>
    </location>
    <ligand>
        <name>Mg(2+)</name>
        <dbReference type="ChEBI" id="CHEBI:18420"/>
        <label>1</label>
    </ligand>
</feature>
<dbReference type="PANTHER" id="PTHR22748:SF4">
    <property type="entry name" value="DNA-(APURINIC OR APYRIMIDINIC SITE) ENDONUCLEASE 2"/>
    <property type="match status" value="1"/>
</dbReference>
<dbReference type="Gene3D" id="3.60.10.10">
    <property type="entry name" value="Endonuclease/exonuclease/phosphatase"/>
    <property type="match status" value="1"/>
</dbReference>
<feature type="active site" evidence="6">
    <location>
        <position position="209"/>
    </location>
</feature>
<keyword evidence="7" id="KW-0464">Manganese</keyword>
<dbReference type="SUPFAM" id="SSF56219">
    <property type="entry name" value="DNase I-like"/>
    <property type="match status" value="1"/>
</dbReference>
<dbReference type="FunFam" id="3.60.10.10:FF:000079">
    <property type="entry name" value="DNA-(apurinic or apyrimidinic site) lyase"/>
    <property type="match status" value="1"/>
</dbReference>
<name>A0AAE1J905_9HYPO</name>
<evidence type="ECO:0000256" key="2">
    <source>
        <dbReference type="ARBA" id="ARBA00007092"/>
    </source>
</evidence>
<evidence type="ECO:0000313" key="11">
    <source>
        <dbReference type="EMBL" id="KAK4077364.1"/>
    </source>
</evidence>
<evidence type="ECO:0000256" key="7">
    <source>
        <dbReference type="PIRSR" id="PIRSR604808-2"/>
    </source>
</evidence>
<feature type="binding site" evidence="7">
    <location>
        <position position="366"/>
    </location>
    <ligand>
        <name>Mg(2+)</name>
        <dbReference type="ChEBI" id="CHEBI:18420"/>
        <label>1</label>
    </ligand>
</feature>
<evidence type="ECO:0000313" key="12">
    <source>
        <dbReference type="Proteomes" id="UP001273209"/>
    </source>
</evidence>
<evidence type="ECO:0000256" key="3">
    <source>
        <dbReference type="ARBA" id="ARBA00022723"/>
    </source>
</evidence>
<dbReference type="InterPro" id="IPR020848">
    <property type="entry name" value="AP_endonuclease_F1_CS"/>
</dbReference>
<feature type="compositionally biased region" description="Polar residues" evidence="9">
    <location>
        <begin position="486"/>
        <end position="503"/>
    </location>
</feature>
<protein>
    <recommendedName>
        <fullName evidence="10">Endonuclease/exonuclease/phosphatase domain-containing protein</fullName>
    </recommendedName>
</protein>
<organism evidence="11 12">
    <name type="scientific">Trichoderma aggressivum f. europaeum</name>
    <dbReference type="NCBI Taxonomy" id="173218"/>
    <lineage>
        <taxon>Eukaryota</taxon>
        <taxon>Fungi</taxon>
        <taxon>Dikarya</taxon>
        <taxon>Ascomycota</taxon>
        <taxon>Pezizomycotina</taxon>
        <taxon>Sordariomycetes</taxon>
        <taxon>Hypocreomycetidae</taxon>
        <taxon>Hypocreales</taxon>
        <taxon>Hypocreaceae</taxon>
        <taxon>Trichoderma</taxon>
    </lineage>
</organism>
<evidence type="ECO:0000259" key="10">
    <source>
        <dbReference type="Pfam" id="PF03372"/>
    </source>
</evidence>
<evidence type="ECO:0000256" key="1">
    <source>
        <dbReference type="ARBA" id="ARBA00001936"/>
    </source>
</evidence>
<keyword evidence="4" id="KW-0378">Hydrolase</keyword>
<feature type="compositionally biased region" description="Low complexity" evidence="9">
    <location>
        <begin position="628"/>
        <end position="647"/>
    </location>
</feature>
<evidence type="ECO:0000256" key="6">
    <source>
        <dbReference type="PIRSR" id="PIRSR604808-1"/>
    </source>
</evidence>
<comment type="similarity">
    <text evidence="2">Belongs to the DNA repair enzymes AP/ExoA family.</text>
</comment>
<dbReference type="GO" id="GO:0005634">
    <property type="term" value="C:nucleus"/>
    <property type="evidence" value="ECO:0007669"/>
    <property type="project" value="TreeGrafter"/>
</dbReference>
<sequence length="713" mass="78237">MRTDFLPPNRLVPSSIHLPRFGRVKRDVLVATRGKMGFRITTWNGKDFSLPIDNNLDADRFQVNGIRNPFGYQPWREKRTFQAMFDILEADIVVMQETKIQRKDLTDDMVLVPGWDAYFSLPRHKKGYSGVAIYTRNATCAPIRAEEGILGVLCPPKSSTQFRNLPKDQQIGGYPRPEQLPGNIDELLLDSEGRCVVLEFPAFVLLGVYSPANRDESRVEFRMEFLQALDARVRNLVAEGKQVVLVGDLNVSRSVPDSTNVVENLRKEGLSIEEWMNLPSRRLFNHLVYGGTVQGDRDEGREQPVLWDLCREFHPAREGMNTCWDTKRNTRPANNGSRIDYVLCSNGLRDWFTEANIQEGLMGSDHCPVFATLADVVATGTEKVPLLNLVNPAGMVGRDGRRLREWHLKDVLPLSAKLIPEFDRRQSIRDMFTRKAGAKLSSYSSSLAPSSATESTPEGEAVVDLARLETKPKTNHAHHRLGLSGASHSADSKSPTGSGSEAPSTKRAAGSVDRAQPPSPKRNKVVDTGAHANLGATERKNARSSRAGIKGQKTLQGFFQPSTTNRMPGRKDSDTTTSTSANANAPFSCEQTTTQPSEPLSSHQAQLASPVANLPLETSGGNWSEGLPDPAFPASPAKSAPEASSQPTDAAARVFDPIQAKESWSKLLGRRTLPRCEHNEPCISLTTKKPGANCVVGSFAPTTPLLLADAVGC</sequence>
<feature type="site" description="Important for catalytic activity" evidence="8">
    <location>
        <position position="340"/>
    </location>
</feature>
<dbReference type="AlphaFoldDB" id="A0AAE1J905"/>
<dbReference type="InterPro" id="IPR020847">
    <property type="entry name" value="AP_endonuclease_F1_BS"/>
</dbReference>
<keyword evidence="3 7" id="KW-0479">Metal-binding</keyword>
<dbReference type="RefSeq" id="XP_062757199.1">
    <property type="nucleotide sequence ID" value="XM_062898016.1"/>
</dbReference>
<dbReference type="GO" id="GO:0006284">
    <property type="term" value="P:base-excision repair"/>
    <property type="evidence" value="ECO:0007669"/>
    <property type="project" value="TreeGrafter"/>
</dbReference>